<name>A0ABX7I3W3_9BACT</name>
<protein>
    <recommendedName>
        <fullName evidence="3">DUF551 domain-containing protein</fullName>
    </recommendedName>
</protein>
<evidence type="ECO:0000313" key="1">
    <source>
        <dbReference type="EMBL" id="QRQ99735.1"/>
    </source>
</evidence>
<dbReference type="EMBL" id="CP056775">
    <property type="protein sequence ID" value="QRQ99735.1"/>
    <property type="molecule type" value="Genomic_DNA"/>
</dbReference>
<evidence type="ECO:0008006" key="3">
    <source>
        <dbReference type="Google" id="ProtNLM"/>
    </source>
</evidence>
<gene>
    <name evidence="1" type="ORF">HWI92_01785</name>
</gene>
<reference evidence="1 2" key="1">
    <citation type="submission" date="2020-06" db="EMBL/GenBank/DDBJ databases">
        <title>Dyadobacter sandarakinus sp. nov., isolated from the soil of the Arctic Yellow River Station.</title>
        <authorList>
            <person name="Zhang Y."/>
            <person name="Peng F."/>
        </authorList>
    </citation>
    <scope>NUCLEOTIDE SEQUENCE [LARGE SCALE GENOMIC DNA]</scope>
    <source>
        <strain evidence="1 2">Q3-56</strain>
    </source>
</reference>
<organism evidence="1 2">
    <name type="scientific">Dyadobacter sandarakinus</name>
    <dbReference type="NCBI Taxonomy" id="2747268"/>
    <lineage>
        <taxon>Bacteria</taxon>
        <taxon>Pseudomonadati</taxon>
        <taxon>Bacteroidota</taxon>
        <taxon>Cytophagia</taxon>
        <taxon>Cytophagales</taxon>
        <taxon>Spirosomataceae</taxon>
        <taxon>Dyadobacter</taxon>
    </lineage>
</organism>
<dbReference type="RefSeq" id="WP_204660496.1">
    <property type="nucleotide sequence ID" value="NZ_CP056775.1"/>
</dbReference>
<keyword evidence="2" id="KW-1185">Reference proteome</keyword>
<evidence type="ECO:0000313" key="2">
    <source>
        <dbReference type="Proteomes" id="UP000612680"/>
    </source>
</evidence>
<proteinExistence type="predicted"/>
<accession>A0ABX7I3W3</accession>
<dbReference type="Proteomes" id="UP000612680">
    <property type="component" value="Chromosome"/>
</dbReference>
<sequence>MTKQDAIQSAYGHAWERVKDELLTRSESMLALNSDEIPSFIECFYDEDDPFSPEALGFDRSQITELTYQDTYLWRPSVLDGLESNNGWIKIEEQEPEDAQLVEYCINGVPGDDIEQWSSIKNGTGAGLVTHWRRYVPHKPPIY</sequence>